<feature type="compositionally biased region" description="Polar residues" evidence="1">
    <location>
        <begin position="1"/>
        <end position="10"/>
    </location>
</feature>
<proteinExistence type="predicted"/>
<evidence type="ECO:0000313" key="3">
    <source>
        <dbReference type="Proteomes" id="UP001054945"/>
    </source>
</evidence>
<gene>
    <name evidence="2" type="ORF">CEXT_780021</name>
</gene>
<evidence type="ECO:0000256" key="1">
    <source>
        <dbReference type="SAM" id="MobiDB-lite"/>
    </source>
</evidence>
<dbReference type="Proteomes" id="UP001054945">
    <property type="component" value="Unassembled WGS sequence"/>
</dbReference>
<accession>A0AAV4MTU7</accession>
<feature type="compositionally biased region" description="Basic and acidic residues" evidence="1">
    <location>
        <begin position="22"/>
        <end position="35"/>
    </location>
</feature>
<protein>
    <submittedName>
        <fullName evidence="2">Uncharacterized protein</fullName>
    </submittedName>
</protein>
<organism evidence="2 3">
    <name type="scientific">Caerostris extrusa</name>
    <name type="common">Bark spider</name>
    <name type="synonym">Caerostris bankana</name>
    <dbReference type="NCBI Taxonomy" id="172846"/>
    <lineage>
        <taxon>Eukaryota</taxon>
        <taxon>Metazoa</taxon>
        <taxon>Ecdysozoa</taxon>
        <taxon>Arthropoda</taxon>
        <taxon>Chelicerata</taxon>
        <taxon>Arachnida</taxon>
        <taxon>Araneae</taxon>
        <taxon>Araneomorphae</taxon>
        <taxon>Entelegynae</taxon>
        <taxon>Araneoidea</taxon>
        <taxon>Araneidae</taxon>
        <taxon>Caerostris</taxon>
    </lineage>
</organism>
<keyword evidence="3" id="KW-1185">Reference proteome</keyword>
<evidence type="ECO:0000313" key="2">
    <source>
        <dbReference type="EMBL" id="GIX75865.1"/>
    </source>
</evidence>
<dbReference type="AlphaFoldDB" id="A0AAV4MTU7"/>
<name>A0AAV4MTU7_CAEEX</name>
<dbReference type="EMBL" id="BPLR01002628">
    <property type="protein sequence ID" value="GIX75865.1"/>
    <property type="molecule type" value="Genomic_DNA"/>
</dbReference>
<sequence>MSSVTHTVSGSFPPCSCGSRDTQGEKNSSRKPDKEASPLMAILKLPILLATRISLEQVKEVDESCIRFCCPFPPDYYYNNYFEFPALFKDSLTTFTRPDGQLASALAFGASGSNPGGGLMFMVFLQDPTAGDPVDILRAKRAQEKSSFLTGRLMKDPHRSKVKNQPIFTKKSGWSKDVNAKSLTNGIVPDILGFESSHGITEDHENLQVVPQNN</sequence>
<comment type="caution">
    <text evidence="2">The sequence shown here is derived from an EMBL/GenBank/DDBJ whole genome shotgun (WGS) entry which is preliminary data.</text>
</comment>
<reference evidence="2 3" key="1">
    <citation type="submission" date="2021-06" db="EMBL/GenBank/DDBJ databases">
        <title>Caerostris extrusa draft genome.</title>
        <authorList>
            <person name="Kono N."/>
            <person name="Arakawa K."/>
        </authorList>
    </citation>
    <scope>NUCLEOTIDE SEQUENCE [LARGE SCALE GENOMIC DNA]</scope>
</reference>
<feature type="region of interest" description="Disordered" evidence="1">
    <location>
        <begin position="1"/>
        <end position="35"/>
    </location>
</feature>